<dbReference type="GO" id="GO:0032259">
    <property type="term" value="P:methylation"/>
    <property type="evidence" value="ECO:0007669"/>
    <property type="project" value="UniProtKB-KW"/>
</dbReference>
<keyword evidence="2" id="KW-1185">Reference proteome</keyword>
<gene>
    <name evidence="1" type="ORF">RU87_GL001587</name>
</gene>
<evidence type="ECO:0000313" key="1">
    <source>
        <dbReference type="EMBL" id="PCS06734.1"/>
    </source>
</evidence>
<dbReference type="SUPFAM" id="SSF51726">
    <property type="entry name" value="UROD/MetE-like"/>
    <property type="match status" value="1"/>
</dbReference>
<dbReference type="PANTHER" id="PTHR43844">
    <property type="entry name" value="METHIONINE SYNTHASE"/>
    <property type="match status" value="1"/>
</dbReference>
<dbReference type="OrthoDB" id="6430685at2"/>
<keyword evidence="1" id="KW-0489">Methyltransferase</keyword>
<dbReference type="InterPro" id="IPR002629">
    <property type="entry name" value="Met_Synth_C/arc"/>
</dbReference>
<organism evidence="1 2">
    <name type="scientific">Pseudolactococcus plantarum</name>
    <dbReference type="NCBI Taxonomy" id="1365"/>
    <lineage>
        <taxon>Bacteria</taxon>
        <taxon>Bacillati</taxon>
        <taxon>Bacillota</taxon>
        <taxon>Bacilli</taxon>
        <taxon>Lactobacillales</taxon>
        <taxon>Streptococcaceae</taxon>
        <taxon>Pseudolactococcus</taxon>
    </lineage>
</organism>
<dbReference type="STRING" id="1348632.GCA_001591745_00973"/>
<dbReference type="GO" id="GO:0009086">
    <property type="term" value="P:methionine biosynthetic process"/>
    <property type="evidence" value="ECO:0007669"/>
    <property type="project" value="InterPro"/>
</dbReference>
<dbReference type="CDD" id="cd03311">
    <property type="entry name" value="CIMS_C_terminal_like"/>
    <property type="match status" value="1"/>
</dbReference>
<dbReference type="Proteomes" id="UP000242246">
    <property type="component" value="Unassembled WGS sequence"/>
</dbReference>
<comment type="caution">
    <text evidence="1">The sequence shown here is derived from an EMBL/GenBank/DDBJ whole genome shotgun (WGS) entry which is preliminary data.</text>
</comment>
<keyword evidence="1" id="KW-0808">Transferase</keyword>
<dbReference type="RefSeq" id="WP_068162390.1">
    <property type="nucleotide sequence ID" value="NZ_JXJX01000007.1"/>
</dbReference>
<evidence type="ECO:0000313" key="2">
    <source>
        <dbReference type="Proteomes" id="UP000242246"/>
    </source>
</evidence>
<sequence length="391" mass="44725">MSEKFQIVGSLLRPEALLKYKREIEARDDIQYPFYEDFEGYQACETQAIQEVIQKQIAHGLSVISDGEFSKSLWHLDFVWGLNGVRRFIADNGYFFRDLDDTSKYETRRDIGLEFTEKISGKHHHFIDIYKEIKANAGEQTTKLCIPSPSHIFGEWSFSQDAKRYGDKDANSYYHDRSEFKADLASAYKAFLTEYAEVGGKIIQFDDCLWEMFSDDNPSSPFTGGDIDHAQIEALAQTFIDLNNDVIDFGHSLGLTVWTHNCRGNYDSRNMGAGSYETIAKLFLKQQRYDRFFLEWDDERAGNLSALQVFKERPDTEIVLGLLSSKTAILDDEARVIDLLEQASEIIPKERLFLSHQCGFASCDGGNELSEAQQWAKIDQGQALAQKFFGE</sequence>
<reference evidence="1 2" key="1">
    <citation type="submission" date="2014-12" db="EMBL/GenBank/DDBJ databases">
        <title>Draft genome sequences of 10 type strains of Lactococcus.</title>
        <authorList>
            <person name="Sun Z."/>
            <person name="Zhong Z."/>
            <person name="Liu W."/>
            <person name="Zhang W."/>
            <person name="Zhang H."/>
        </authorList>
    </citation>
    <scope>NUCLEOTIDE SEQUENCE [LARGE SCALE GENOMIC DNA]</scope>
    <source>
        <strain evidence="1 2">DSM 20686</strain>
    </source>
</reference>
<proteinExistence type="predicted"/>
<dbReference type="InterPro" id="IPR038071">
    <property type="entry name" value="UROD/MetE-like_sf"/>
</dbReference>
<name>A0A2A5RZU9_9LACT</name>
<dbReference type="GO" id="GO:0003871">
    <property type="term" value="F:5-methyltetrahydropteroyltriglutamate-homocysteine S-methyltransferase activity"/>
    <property type="evidence" value="ECO:0007669"/>
    <property type="project" value="InterPro"/>
</dbReference>
<dbReference type="PANTHER" id="PTHR43844:SF1">
    <property type="entry name" value="METHIONINE SYNTHASE"/>
    <property type="match status" value="1"/>
</dbReference>
<dbReference type="GO" id="GO:0008270">
    <property type="term" value="F:zinc ion binding"/>
    <property type="evidence" value="ECO:0007669"/>
    <property type="project" value="InterPro"/>
</dbReference>
<dbReference type="Gene3D" id="3.20.20.210">
    <property type="match status" value="1"/>
</dbReference>
<protein>
    <submittedName>
        <fullName evidence="1">5-methyltetrahydropteroyltriglutamate--homocysteine methyltransferase</fullName>
    </submittedName>
</protein>
<dbReference type="EMBL" id="JXJX01000007">
    <property type="protein sequence ID" value="PCS06734.1"/>
    <property type="molecule type" value="Genomic_DNA"/>
</dbReference>
<dbReference type="AlphaFoldDB" id="A0A2A5RZU9"/>
<accession>A0A2A5RZU9</accession>